<evidence type="ECO:0000313" key="3">
    <source>
        <dbReference type="EMBL" id="MBA9007279.1"/>
    </source>
</evidence>
<evidence type="ECO:0000256" key="2">
    <source>
        <dbReference type="SAM" id="Phobius"/>
    </source>
</evidence>
<feature type="transmembrane region" description="Helical" evidence="2">
    <location>
        <begin position="58"/>
        <end position="76"/>
    </location>
</feature>
<dbReference type="Pfam" id="PF10935">
    <property type="entry name" value="DUF2637"/>
    <property type="match status" value="1"/>
</dbReference>
<feature type="compositionally biased region" description="Basic and acidic residues" evidence="1">
    <location>
        <begin position="209"/>
        <end position="223"/>
    </location>
</feature>
<evidence type="ECO:0008006" key="5">
    <source>
        <dbReference type="Google" id="ProtNLM"/>
    </source>
</evidence>
<organism evidence="3 4">
    <name type="scientific">Thermomonospora cellulosilytica</name>
    <dbReference type="NCBI Taxonomy" id="1411118"/>
    <lineage>
        <taxon>Bacteria</taxon>
        <taxon>Bacillati</taxon>
        <taxon>Actinomycetota</taxon>
        <taxon>Actinomycetes</taxon>
        <taxon>Streptosporangiales</taxon>
        <taxon>Thermomonosporaceae</taxon>
        <taxon>Thermomonospora</taxon>
    </lineage>
</organism>
<keyword evidence="2" id="KW-0472">Membrane</keyword>
<proteinExistence type="predicted"/>
<dbReference type="EMBL" id="JACJII010000001">
    <property type="protein sequence ID" value="MBA9007279.1"/>
    <property type="molecule type" value="Genomic_DNA"/>
</dbReference>
<feature type="region of interest" description="Disordered" evidence="1">
    <location>
        <begin position="271"/>
        <end position="294"/>
    </location>
</feature>
<dbReference type="AlphaFoldDB" id="A0A7W3N497"/>
<keyword evidence="2" id="KW-1133">Transmembrane helix</keyword>
<feature type="compositionally biased region" description="Polar residues" evidence="1">
    <location>
        <begin position="283"/>
        <end position="294"/>
    </location>
</feature>
<gene>
    <name evidence="3" type="ORF">HNR21_006161</name>
</gene>
<name>A0A7W3N497_9ACTN</name>
<evidence type="ECO:0000313" key="4">
    <source>
        <dbReference type="Proteomes" id="UP000539313"/>
    </source>
</evidence>
<keyword evidence="2" id="KW-0812">Transmembrane</keyword>
<sequence length="294" mass="33335">MAVLGAMGSFTTVRDMAEPWFGELAWIVPIGLDIGILVLLAWDLLMEYLALPWPVLRWVAWAFIAGTVAVNVLAAGGDPAGVVMHAAMPVLFIVVVEGVRHLIRQWVGLATGRLIERIPAARWLLAPISTALLWRRMVLWHVTTYQRALDLEYRHLLAVSRLQQRHGRWTWRWRAPLDARLALRWLPAELTGRSTSMPSLTEPVDDPERDPPHDHGEEDRAEPFDEELVETTRRILAEASRQGIRLNRTELGRRLRALGFSIANDRITELRAVAGGDREQRPDQPTSQTPRTEQ</sequence>
<accession>A0A7W3N497</accession>
<feature type="transmembrane region" description="Helical" evidence="2">
    <location>
        <begin position="82"/>
        <end position="103"/>
    </location>
</feature>
<comment type="caution">
    <text evidence="3">The sequence shown here is derived from an EMBL/GenBank/DDBJ whole genome shotgun (WGS) entry which is preliminary data.</text>
</comment>
<dbReference type="Proteomes" id="UP000539313">
    <property type="component" value="Unassembled WGS sequence"/>
</dbReference>
<feature type="transmembrane region" description="Helical" evidence="2">
    <location>
        <begin position="24"/>
        <end position="46"/>
    </location>
</feature>
<keyword evidence="4" id="KW-1185">Reference proteome</keyword>
<dbReference type="InterPro" id="IPR021235">
    <property type="entry name" value="DUF2637"/>
</dbReference>
<evidence type="ECO:0000256" key="1">
    <source>
        <dbReference type="SAM" id="MobiDB-lite"/>
    </source>
</evidence>
<feature type="region of interest" description="Disordered" evidence="1">
    <location>
        <begin position="194"/>
        <end position="227"/>
    </location>
</feature>
<protein>
    <recommendedName>
        <fullName evidence="5">DUF2637 domain-containing protein</fullName>
    </recommendedName>
</protein>
<reference evidence="3 4" key="1">
    <citation type="submission" date="2020-08" db="EMBL/GenBank/DDBJ databases">
        <title>Sequencing the genomes of 1000 actinobacteria strains.</title>
        <authorList>
            <person name="Klenk H.-P."/>
        </authorList>
    </citation>
    <scope>NUCLEOTIDE SEQUENCE [LARGE SCALE GENOMIC DNA]</scope>
    <source>
        <strain evidence="3 4">DSM 45823</strain>
    </source>
</reference>